<evidence type="ECO:0000313" key="2">
    <source>
        <dbReference type="EMBL" id="KXT04774.1"/>
    </source>
</evidence>
<evidence type="ECO:0000313" key="3">
    <source>
        <dbReference type="Proteomes" id="UP000070133"/>
    </source>
</evidence>
<dbReference type="EMBL" id="LFZN01000018">
    <property type="protein sequence ID" value="KXT04774.1"/>
    <property type="molecule type" value="Genomic_DNA"/>
</dbReference>
<dbReference type="PANTHER" id="PTHR37540">
    <property type="entry name" value="TRANSCRIPTION FACTOR (ACR-2), PUTATIVE-RELATED-RELATED"/>
    <property type="match status" value="1"/>
</dbReference>
<gene>
    <name evidence="2" type="ORF">AC578_9739</name>
</gene>
<reference evidence="2 3" key="1">
    <citation type="submission" date="2015-07" db="EMBL/GenBank/DDBJ databases">
        <title>Comparative genomics of the Sigatoka disease complex on banana suggests a link between parallel evolutionary changes in Pseudocercospora fijiensis and Pseudocercospora eumusae and increased virulence on the banana host.</title>
        <authorList>
            <person name="Chang T.-C."/>
            <person name="Salvucci A."/>
            <person name="Crous P.W."/>
            <person name="Stergiopoulos I."/>
        </authorList>
    </citation>
    <scope>NUCLEOTIDE SEQUENCE [LARGE SCALE GENOMIC DNA]</scope>
    <source>
        <strain evidence="2 3">CBS 114824</strain>
    </source>
</reference>
<organism evidence="2 3">
    <name type="scientific">Pseudocercospora eumusae</name>
    <dbReference type="NCBI Taxonomy" id="321146"/>
    <lineage>
        <taxon>Eukaryota</taxon>
        <taxon>Fungi</taxon>
        <taxon>Dikarya</taxon>
        <taxon>Ascomycota</taxon>
        <taxon>Pezizomycotina</taxon>
        <taxon>Dothideomycetes</taxon>
        <taxon>Dothideomycetidae</taxon>
        <taxon>Mycosphaerellales</taxon>
        <taxon>Mycosphaerellaceae</taxon>
        <taxon>Pseudocercospora</taxon>
    </lineage>
</organism>
<accession>A0A139HQM7</accession>
<dbReference type="STRING" id="321146.A0A139HQM7"/>
<protein>
    <submittedName>
        <fullName evidence="2">Uncharacterized protein</fullName>
    </submittedName>
</protein>
<keyword evidence="3" id="KW-1185">Reference proteome</keyword>
<feature type="compositionally biased region" description="Low complexity" evidence="1">
    <location>
        <begin position="82"/>
        <end position="106"/>
    </location>
</feature>
<feature type="region of interest" description="Disordered" evidence="1">
    <location>
        <begin position="1"/>
        <end position="132"/>
    </location>
</feature>
<dbReference type="AlphaFoldDB" id="A0A139HQM7"/>
<dbReference type="Proteomes" id="UP000070133">
    <property type="component" value="Unassembled WGS sequence"/>
</dbReference>
<comment type="caution">
    <text evidence="2">The sequence shown here is derived from an EMBL/GenBank/DDBJ whole genome shotgun (WGS) entry which is preliminary data.</text>
</comment>
<name>A0A139HQM7_9PEZI</name>
<proteinExistence type="predicted"/>
<dbReference type="PANTHER" id="PTHR37540:SF5">
    <property type="entry name" value="TRANSCRIPTION FACTOR DOMAIN-CONTAINING PROTEIN"/>
    <property type="match status" value="1"/>
</dbReference>
<feature type="compositionally biased region" description="Polar residues" evidence="1">
    <location>
        <begin position="19"/>
        <end position="31"/>
    </location>
</feature>
<sequence length="480" mass="53390">MSDATTTKPPKKKQIDFIVTTSDPNSASNAANKKRVRSVAALKSWPERRKKIFEQLERSGSGQGAFLVDEPGQQQQPKRRSPAQAQAQQPSPPTNNNTANNRSTTSVAKRPRVYGPPRPETTAASTSTPLNPHAHIYVPSLTSNAGDISYLLSTAAEKRSELIGSSLELYRKAFARLKAKAGDPHVDHPNPSVPCQCQQCRSKRRVANTPMGAVSSSHAIVPARSKRMADGSEKPMEFSGDMAMITPPSSPGPSPSRGRIDPFNLYPVQYQPWFDLILHHMMTVYAPRGWPALKISDDQGVKWEWFMTQNSLADPALFYVRLLFGSGDLIRLGSMRSEIMYWLRQEAIKAINDALGDPARSCSDALILAVGRIALHEHMYGDKYASSHVHRPAQKRMIEMRGGMKALEFPELVKRLMRWSDRIMAVGSGTPRMLEDDETNPNFTLKQSVGAIERWAPHEMPGIRSKIRISDLVNDDEDEK</sequence>
<evidence type="ECO:0000256" key="1">
    <source>
        <dbReference type="SAM" id="MobiDB-lite"/>
    </source>
</evidence>
<dbReference type="OrthoDB" id="4159781at2759"/>